<sequence length="148" mass="16548">MFNEDSIEIDAPPQLVWDVFSDVEHWPDWTASVTSLVGLDGPGLAVGNRFTIKQPGMQKLVWKVTEIEPGTSWTWVQRSPGVNVIARHFVTARPGGGTLVRQELDQRGFLGAPVGWLMVKKTRRFLEMEARGLKARSEERSRANGPHA</sequence>
<organism evidence="1 2">
    <name type="scientific">Mycobacterium florentinum</name>
    <dbReference type="NCBI Taxonomy" id="292462"/>
    <lineage>
        <taxon>Bacteria</taxon>
        <taxon>Bacillati</taxon>
        <taxon>Actinomycetota</taxon>
        <taxon>Actinomycetes</taxon>
        <taxon>Mycobacteriales</taxon>
        <taxon>Mycobacteriaceae</taxon>
        <taxon>Mycobacterium</taxon>
        <taxon>Mycobacterium simiae complex</taxon>
    </lineage>
</organism>
<dbReference type="Gene3D" id="3.30.530.20">
    <property type="match status" value="1"/>
</dbReference>
<dbReference type="STRING" id="292462.AWC05_05475"/>
<reference evidence="1 2" key="1">
    <citation type="submission" date="2016-01" db="EMBL/GenBank/DDBJ databases">
        <title>The new phylogeny of the genus Mycobacterium.</title>
        <authorList>
            <person name="Tarcisio F."/>
            <person name="Conor M."/>
            <person name="Antonella G."/>
            <person name="Elisabetta G."/>
            <person name="Giulia F.S."/>
            <person name="Sara T."/>
            <person name="Anna F."/>
            <person name="Clotilde B."/>
            <person name="Roberto B."/>
            <person name="Veronica D.S."/>
            <person name="Fabio R."/>
            <person name="Monica P."/>
            <person name="Olivier J."/>
            <person name="Enrico T."/>
            <person name="Nicola S."/>
        </authorList>
    </citation>
    <scope>NUCLEOTIDE SEQUENCE [LARGE SCALE GENOMIC DNA]</scope>
    <source>
        <strain evidence="1 2">DSM 44852</strain>
    </source>
</reference>
<dbReference type="Proteomes" id="UP000193010">
    <property type="component" value="Unassembled WGS sequence"/>
</dbReference>
<protein>
    <submittedName>
        <fullName evidence="1">Polyketide cyclase</fullName>
    </submittedName>
</protein>
<evidence type="ECO:0000313" key="1">
    <source>
        <dbReference type="EMBL" id="ORV48011.1"/>
    </source>
</evidence>
<dbReference type="OrthoDB" id="191189at2"/>
<name>A0A1X1TTX1_MYCFL</name>
<evidence type="ECO:0000313" key="2">
    <source>
        <dbReference type="Proteomes" id="UP000193010"/>
    </source>
</evidence>
<dbReference type="EMBL" id="LQOV01000034">
    <property type="protein sequence ID" value="ORV48011.1"/>
    <property type="molecule type" value="Genomic_DNA"/>
</dbReference>
<dbReference type="RefSeq" id="WP_085226094.1">
    <property type="nucleotide sequence ID" value="NZ_AP022576.1"/>
</dbReference>
<dbReference type="CDD" id="cd08862">
    <property type="entry name" value="SRPBCC_Smu440-like"/>
    <property type="match status" value="1"/>
</dbReference>
<accession>A0A1X1TTX1</accession>
<keyword evidence="2" id="KW-1185">Reference proteome</keyword>
<dbReference type="SUPFAM" id="SSF55961">
    <property type="entry name" value="Bet v1-like"/>
    <property type="match status" value="1"/>
</dbReference>
<proteinExistence type="predicted"/>
<gene>
    <name evidence="1" type="ORF">AWC05_05475</name>
</gene>
<dbReference type="InterPro" id="IPR019587">
    <property type="entry name" value="Polyketide_cyclase/dehydratase"/>
</dbReference>
<dbReference type="Pfam" id="PF10604">
    <property type="entry name" value="Polyketide_cyc2"/>
    <property type="match status" value="1"/>
</dbReference>
<comment type="caution">
    <text evidence="1">The sequence shown here is derived from an EMBL/GenBank/DDBJ whole genome shotgun (WGS) entry which is preliminary data.</text>
</comment>
<dbReference type="InterPro" id="IPR023393">
    <property type="entry name" value="START-like_dom_sf"/>
</dbReference>
<dbReference type="AlphaFoldDB" id="A0A1X1TTX1"/>